<dbReference type="EMBL" id="LJTC01000005">
    <property type="protein sequence ID" value="KPM83726.1"/>
    <property type="molecule type" value="Genomic_DNA"/>
</dbReference>
<comment type="caution">
    <text evidence="2">The sequence shown here is derived from an EMBL/GenBank/DDBJ whole genome shotgun (WGS) entry which is preliminary data.</text>
</comment>
<accession>A0A0P7DW28</accession>
<keyword evidence="1" id="KW-1133">Transmembrane helix</keyword>
<dbReference type="AlphaFoldDB" id="A0A0P7DW28"/>
<reference evidence="2 4" key="1">
    <citation type="submission" date="2015-09" db="EMBL/GenBank/DDBJ databases">
        <title>Draft Genome Sequence of Pseudoalteromonas lipolytica UCD-48B.</title>
        <authorList>
            <person name="Krusor M."/>
            <person name="Coil D.A."/>
            <person name="Lang J.M."/>
            <person name="Eisen J.A."/>
            <person name="Alexiev A."/>
        </authorList>
    </citation>
    <scope>NUCLEOTIDE SEQUENCE [LARGE SCALE GENOMIC DNA]</scope>
    <source>
        <strain evidence="2 4">UCD-48B</strain>
    </source>
</reference>
<dbReference type="Proteomes" id="UP001377972">
    <property type="component" value="Unassembled WGS sequence"/>
</dbReference>
<feature type="transmembrane region" description="Helical" evidence="1">
    <location>
        <begin position="67"/>
        <end position="84"/>
    </location>
</feature>
<evidence type="ECO:0000313" key="4">
    <source>
        <dbReference type="Proteomes" id="UP000050378"/>
    </source>
</evidence>
<feature type="transmembrane region" description="Helical" evidence="1">
    <location>
        <begin position="41"/>
        <end position="60"/>
    </location>
</feature>
<evidence type="ECO:0000313" key="2">
    <source>
        <dbReference type="EMBL" id="KPM83726.1"/>
    </source>
</evidence>
<gene>
    <name evidence="2" type="ORF">AOG27_08735</name>
    <name evidence="3" type="ORF">PQI24_05905</name>
</gene>
<keyword evidence="1" id="KW-0472">Membrane</keyword>
<evidence type="ECO:0000313" key="3">
    <source>
        <dbReference type="EMBL" id="MEJ6495555.1"/>
    </source>
</evidence>
<evidence type="ECO:0000256" key="1">
    <source>
        <dbReference type="SAM" id="Phobius"/>
    </source>
</evidence>
<protein>
    <submittedName>
        <fullName evidence="2">Uncharacterized protein</fullName>
    </submittedName>
</protein>
<keyword evidence="1" id="KW-0812">Transmembrane</keyword>
<organism evidence="2 4">
    <name type="scientific">Pseudoalteromonas lipolytica</name>
    <dbReference type="NCBI Taxonomy" id="570156"/>
    <lineage>
        <taxon>Bacteria</taxon>
        <taxon>Pseudomonadati</taxon>
        <taxon>Pseudomonadota</taxon>
        <taxon>Gammaproteobacteria</taxon>
        <taxon>Alteromonadales</taxon>
        <taxon>Pseudoalteromonadaceae</taxon>
        <taxon>Pseudoalteromonas</taxon>
    </lineage>
</organism>
<keyword evidence="5" id="KW-1185">Reference proteome</keyword>
<evidence type="ECO:0000313" key="5">
    <source>
        <dbReference type="Proteomes" id="UP001377972"/>
    </source>
</evidence>
<sequence length="107" mass="11711">MEIAFIIVALMLCGVSVHYFCKANYCACTKAGDCDNPVNHYWLGAMFSSVLSLLLCCVALHVEKGTLLWLVLMISCFSGAFISAKRSAKKRCVKSKQADALLTNEPN</sequence>
<proteinExistence type="predicted"/>
<dbReference type="RefSeq" id="WP_054552642.1">
    <property type="nucleotide sequence ID" value="NZ_JAQPZS010000004.1"/>
</dbReference>
<dbReference type="Proteomes" id="UP000050378">
    <property type="component" value="Unassembled WGS sequence"/>
</dbReference>
<name>A0A0P7DW28_9GAMM</name>
<dbReference type="EMBL" id="JAQPZS010000004">
    <property type="protein sequence ID" value="MEJ6495555.1"/>
    <property type="molecule type" value="Genomic_DNA"/>
</dbReference>
<reference evidence="3 5" key="2">
    <citation type="submission" date="2023-01" db="EMBL/GenBank/DDBJ databases">
        <title>Trichodesmium-associated heterotrophic epibiont bacteria.</title>
        <authorList>
            <person name="Cleveland C.S."/>
            <person name="Webb E.A."/>
        </authorList>
    </citation>
    <scope>NUCLEOTIDE SEQUENCE [LARGE SCALE GENOMIC DNA]</scope>
    <source>
        <strain evidence="3 5">USCH2</strain>
    </source>
</reference>